<feature type="signal peptide" evidence="4">
    <location>
        <begin position="1"/>
        <end position="26"/>
    </location>
</feature>
<dbReference type="InterPro" id="IPR003953">
    <property type="entry name" value="FAD-dep_OxRdtase_2_FAD-bd"/>
</dbReference>
<feature type="region of interest" description="Disordered" evidence="3">
    <location>
        <begin position="51"/>
        <end position="71"/>
    </location>
</feature>
<sequence>MNTLRCDILILGAGPAGMAAALSAAACDKQVIILDDNPPLADKSGVRVRRRRYRPWPGATATPSPRQPPSG</sequence>
<feature type="domain" description="FAD-dependent oxidoreductase 2 FAD-binding" evidence="5">
    <location>
        <begin position="7"/>
        <end position="39"/>
    </location>
</feature>
<evidence type="ECO:0000256" key="3">
    <source>
        <dbReference type="SAM" id="MobiDB-lite"/>
    </source>
</evidence>
<accession>A0A2X3EX61</accession>
<dbReference type="AlphaFoldDB" id="A0A2X3EX61"/>
<keyword evidence="2" id="KW-0560">Oxidoreductase</keyword>
<evidence type="ECO:0000313" key="7">
    <source>
        <dbReference type="Proteomes" id="UP000251088"/>
    </source>
</evidence>
<dbReference type="GO" id="GO:0016491">
    <property type="term" value="F:oxidoreductase activity"/>
    <property type="evidence" value="ECO:0007669"/>
    <property type="project" value="UniProtKB-KW"/>
</dbReference>
<keyword evidence="4" id="KW-0732">Signal</keyword>
<dbReference type="InterPro" id="IPR036188">
    <property type="entry name" value="FAD/NAD-bd_sf"/>
</dbReference>
<evidence type="ECO:0000256" key="2">
    <source>
        <dbReference type="ARBA" id="ARBA00023002"/>
    </source>
</evidence>
<dbReference type="PROSITE" id="PS51257">
    <property type="entry name" value="PROKAR_LIPOPROTEIN"/>
    <property type="match status" value="1"/>
</dbReference>
<proteinExistence type="predicted"/>
<gene>
    <name evidence="6" type="ORF">NCTC9128_05635</name>
</gene>
<dbReference type="Gene3D" id="3.50.50.60">
    <property type="entry name" value="FAD/NAD(P)-binding domain"/>
    <property type="match status" value="1"/>
</dbReference>
<evidence type="ECO:0000256" key="4">
    <source>
        <dbReference type="SAM" id="SignalP"/>
    </source>
</evidence>
<dbReference type="SUPFAM" id="SSF51905">
    <property type="entry name" value="FAD/NAD(P)-binding domain"/>
    <property type="match status" value="1"/>
</dbReference>
<dbReference type="Pfam" id="PF00890">
    <property type="entry name" value="FAD_binding_2"/>
    <property type="match status" value="1"/>
</dbReference>
<feature type="chain" id="PRO_5016094110" evidence="4">
    <location>
        <begin position="27"/>
        <end position="71"/>
    </location>
</feature>
<organism evidence="6 7">
    <name type="scientific">Klebsiella pneumoniae</name>
    <dbReference type="NCBI Taxonomy" id="573"/>
    <lineage>
        <taxon>Bacteria</taxon>
        <taxon>Pseudomonadati</taxon>
        <taxon>Pseudomonadota</taxon>
        <taxon>Gammaproteobacteria</taxon>
        <taxon>Enterobacterales</taxon>
        <taxon>Enterobacteriaceae</taxon>
        <taxon>Klebsiella/Raoultella group</taxon>
        <taxon>Klebsiella</taxon>
        <taxon>Klebsiella pneumoniae complex</taxon>
    </lineage>
</organism>
<dbReference type="EMBL" id="UAWN01000014">
    <property type="protein sequence ID" value="SQC39497.1"/>
    <property type="molecule type" value="Genomic_DNA"/>
</dbReference>
<evidence type="ECO:0000256" key="1">
    <source>
        <dbReference type="ARBA" id="ARBA00022630"/>
    </source>
</evidence>
<reference evidence="6 7" key="1">
    <citation type="submission" date="2018-06" db="EMBL/GenBank/DDBJ databases">
        <authorList>
            <consortium name="Pathogen Informatics"/>
            <person name="Doyle S."/>
        </authorList>
    </citation>
    <scope>NUCLEOTIDE SEQUENCE [LARGE SCALE GENOMIC DNA]</scope>
    <source>
        <strain evidence="6 7">NCTC9128</strain>
    </source>
</reference>
<dbReference type="Proteomes" id="UP000251088">
    <property type="component" value="Unassembled WGS sequence"/>
</dbReference>
<name>A0A2X3EX61_KLEPN</name>
<evidence type="ECO:0000313" key="6">
    <source>
        <dbReference type="EMBL" id="SQC39497.1"/>
    </source>
</evidence>
<evidence type="ECO:0000259" key="5">
    <source>
        <dbReference type="Pfam" id="PF00890"/>
    </source>
</evidence>
<protein>
    <submittedName>
        <fullName evidence="6">Pyridine nucleotide-disulfide oxidoreductase</fullName>
    </submittedName>
</protein>
<keyword evidence="1" id="KW-0285">Flavoprotein</keyword>